<evidence type="ECO:0000313" key="1">
    <source>
        <dbReference type="EMBL" id="UWD33868.1"/>
    </source>
</evidence>
<evidence type="ECO:0000313" key="2">
    <source>
        <dbReference type="Proteomes" id="UP001058364"/>
    </source>
</evidence>
<dbReference type="Pfam" id="PF02030">
    <property type="entry name" value="Lipoprotein_8"/>
    <property type="match status" value="1"/>
</dbReference>
<gene>
    <name evidence="1" type="ORF">NX772_02035</name>
</gene>
<dbReference type="EMBL" id="CP103423">
    <property type="protein sequence ID" value="UWD33868.1"/>
    <property type="molecule type" value="Genomic_DNA"/>
</dbReference>
<proteinExistence type="predicted"/>
<dbReference type="RefSeq" id="WP_051542157.1">
    <property type="nucleotide sequence ID" value="NZ_CP103423.1"/>
</dbReference>
<protein>
    <submittedName>
        <fullName evidence="1">Uncharacterized protein</fullName>
    </submittedName>
</protein>
<keyword evidence="2" id="KW-1185">Reference proteome</keyword>
<accession>A0ABY5TT64</accession>
<name>A0ABY5TT64_9BACT</name>
<organism evidence="1 2">
    <name type="scientific">Mesomycoplasma molare</name>
    <dbReference type="NCBI Taxonomy" id="171288"/>
    <lineage>
        <taxon>Bacteria</taxon>
        <taxon>Bacillati</taxon>
        <taxon>Mycoplasmatota</taxon>
        <taxon>Mycoplasmoidales</taxon>
        <taxon>Metamycoplasmataceae</taxon>
        <taxon>Mesomycoplasma</taxon>
    </lineage>
</organism>
<reference evidence="1" key="1">
    <citation type="submission" date="2022-08" db="EMBL/GenBank/DDBJ databases">
        <title>Complete genome sequence of Mycoplasma molare type strain H 542.</title>
        <authorList>
            <person name="Spergser J."/>
        </authorList>
    </citation>
    <scope>NUCLEOTIDE SEQUENCE</scope>
    <source>
        <strain evidence="1">H 542</strain>
    </source>
</reference>
<sequence>MALSKKIKGTIAVSTLIIAPMVGAVSYVKATSNFKPIIMNYQNYISTDIRDSLSENFSYKEFGDVSEFSKAIEDNRVIGGVGSDFQIVRMAQKQLLRKIDFARLFKSNEEVAKGFRNDNNVSNEQFIAQKRKAIEKLLRKETLEHLDNYNQFMYILGDEKKGIIDIDKDGIQDQLWEFIIPYYIQDKVFTYTVGDYDENGEKKPLKEAVKNWSEERKKEIREKGIRFEKQDVISIGKTLQENGYKYFIWTESMRDNLLAGSEIVNNPNFKNNGYTGVADEQNYKEQIKKFLELVENTTSAPLSNTEINSVKSSGLELLTALIDKGVKQEVGFIYNGDALDALNGNDNFDYIEDGTSVRIIRPKNNLTLLDGWIITKDIDDNLANQLLDDLYENLYRGNDYSLEQLIFESSKNVRYNYVASDDGYKEEKGRAYTLDFENVPSLKNFDFVNYTPAFKSTYDYFEKFYFNDAATTVKEEENGEEITVLLNQNSEILKTDPTENNIKVEISSISSKLARSIYKSQARKQTIYGLEPDENTPENEIYEVDYKFIAPSGERLSSEIKTEYILATKK</sequence>
<dbReference type="Proteomes" id="UP001058364">
    <property type="component" value="Chromosome"/>
</dbReference>